<dbReference type="Proteomes" id="UP000323046">
    <property type="component" value="Chromosome"/>
</dbReference>
<proteinExistence type="predicted"/>
<evidence type="ECO:0000313" key="1">
    <source>
        <dbReference type="EMBL" id="QES25909.1"/>
    </source>
</evidence>
<gene>
    <name evidence="1" type="ORF">DEJ47_05055</name>
</gene>
<name>A0A5P2BC62_STRVZ</name>
<reference evidence="1 2" key="1">
    <citation type="submission" date="2018-05" db="EMBL/GenBank/DDBJ databases">
        <title>Streptomyces venezuelae.</title>
        <authorList>
            <person name="Kim W."/>
            <person name="Lee N."/>
            <person name="Cho B.-K."/>
        </authorList>
    </citation>
    <scope>NUCLEOTIDE SEQUENCE [LARGE SCALE GENOMIC DNA]</scope>
    <source>
        <strain evidence="1 2">ATCC 14583</strain>
    </source>
</reference>
<accession>A0A5P2BC62</accession>
<keyword evidence="2" id="KW-1185">Reference proteome</keyword>
<evidence type="ECO:0000313" key="2">
    <source>
        <dbReference type="Proteomes" id="UP000323046"/>
    </source>
</evidence>
<dbReference type="AlphaFoldDB" id="A0A5P2BC62"/>
<protein>
    <submittedName>
        <fullName evidence="1">Uncharacterized protein</fullName>
    </submittedName>
</protein>
<organism evidence="1 2">
    <name type="scientific">Streptomyces venezuelae</name>
    <dbReference type="NCBI Taxonomy" id="54571"/>
    <lineage>
        <taxon>Bacteria</taxon>
        <taxon>Bacillati</taxon>
        <taxon>Actinomycetota</taxon>
        <taxon>Actinomycetes</taxon>
        <taxon>Kitasatosporales</taxon>
        <taxon>Streptomycetaceae</taxon>
        <taxon>Streptomyces</taxon>
    </lineage>
</organism>
<dbReference type="EMBL" id="CP029193">
    <property type="protein sequence ID" value="QES25909.1"/>
    <property type="molecule type" value="Genomic_DNA"/>
</dbReference>
<sequence>MMCVMAPPQDVAALQRLATAVIQRRVDLGMNKIDVARAAAVQINTYDKIEAAKPVRRLTYAKIEAVLGWAPGSCADILNGATAATLIEQDETGTISPLRVEDLAKDVGDAVQDAAISISDDLTAPQIRALKQRAVEEVMERWKARGIDRN</sequence>